<keyword evidence="11" id="KW-0378">Hydrolase</keyword>
<dbReference type="InterPro" id="IPR039866">
    <property type="entry name" value="CPQ"/>
</dbReference>
<keyword evidence="13" id="KW-0862">Zinc</keyword>
<accession>A0ABV5FCJ7</accession>
<comment type="subcellular location">
    <subcellularLocation>
        <location evidence="1">Endoplasmic reticulum</location>
    </subcellularLocation>
    <subcellularLocation>
        <location evidence="3">Golgi apparatus</location>
    </subcellularLocation>
    <subcellularLocation>
        <location evidence="2">Lysosome</location>
    </subcellularLocation>
    <subcellularLocation>
        <location evidence="4">Secreted</location>
    </subcellularLocation>
</comment>
<evidence type="ECO:0000256" key="6">
    <source>
        <dbReference type="ARBA" id="ARBA00022525"/>
    </source>
</evidence>
<evidence type="ECO:0000259" key="21">
    <source>
        <dbReference type="Pfam" id="PF04389"/>
    </source>
</evidence>
<evidence type="ECO:0000256" key="10">
    <source>
        <dbReference type="ARBA" id="ARBA00022729"/>
    </source>
</evidence>
<evidence type="ECO:0000256" key="2">
    <source>
        <dbReference type="ARBA" id="ARBA00004371"/>
    </source>
</evidence>
<evidence type="ECO:0000256" key="9">
    <source>
        <dbReference type="ARBA" id="ARBA00022723"/>
    </source>
</evidence>
<keyword evidence="7" id="KW-0121">Carboxypeptidase</keyword>
<evidence type="ECO:0000256" key="17">
    <source>
        <dbReference type="ARBA" id="ARBA00023180"/>
    </source>
</evidence>
<dbReference type="RefSeq" id="WP_379861392.1">
    <property type="nucleotide sequence ID" value="NZ_JBHMFC010000050.1"/>
</dbReference>
<keyword evidence="12" id="KW-0256">Endoplasmic reticulum</keyword>
<keyword evidence="10" id="KW-0732">Signal</keyword>
<dbReference type="Proteomes" id="UP001589585">
    <property type="component" value="Unassembled WGS sequence"/>
</dbReference>
<keyword evidence="18" id="KW-0458">Lysosome</keyword>
<evidence type="ECO:0000256" key="11">
    <source>
        <dbReference type="ARBA" id="ARBA00022801"/>
    </source>
</evidence>
<evidence type="ECO:0000256" key="14">
    <source>
        <dbReference type="ARBA" id="ARBA00023034"/>
    </source>
</evidence>
<dbReference type="Gene3D" id="3.40.630.10">
    <property type="entry name" value="Zn peptidases"/>
    <property type="match status" value="1"/>
</dbReference>
<dbReference type="Gene3D" id="3.50.30.30">
    <property type="match status" value="1"/>
</dbReference>
<comment type="subunit">
    <text evidence="19">Homodimer. The monomeric form is inactive while the homodimer is active.</text>
</comment>
<feature type="domain" description="Peptidase M28" evidence="21">
    <location>
        <begin position="259"/>
        <end position="447"/>
    </location>
</feature>
<name>A0ABV5FCJ7_9FLAO</name>
<evidence type="ECO:0000256" key="8">
    <source>
        <dbReference type="ARBA" id="ARBA00022670"/>
    </source>
</evidence>
<evidence type="ECO:0000256" key="15">
    <source>
        <dbReference type="ARBA" id="ARBA00023049"/>
    </source>
</evidence>
<evidence type="ECO:0000256" key="20">
    <source>
        <dbReference type="ARBA" id="ARBA00033328"/>
    </source>
</evidence>
<dbReference type="EMBL" id="JBHMFC010000050">
    <property type="protein sequence ID" value="MFB9057168.1"/>
    <property type="molecule type" value="Genomic_DNA"/>
</dbReference>
<sequence>MKKTALFIIFFISLNIYSQTDEVVLKQLYSESLTNGKSYDWLSYLTTQIGGRLSGSYNAEKAVAWAKEELDSLGLDKVWLQPVMVPKWVRGTKEYAFIETTPGKTTSVNICALGGSIATSPAGLKAHVVEIQGFEQLKALGKENIEGKIVFYNRPMQANLLHPFEAYRDGLNLRYQGAVEASKYGAVGVIIRSLSLKLDEFPHTGVMSYEGVPVEKRIPAAAISTKDAELLSTMLKLDKTIHFYFKQSCKQLEDVQSYNVIGEITGSEYPNEYVVVGAHLDSWDLGDGAHDNGAGVVQSMDVLRLFKKIKITPKRTLRIVLFMNKENGLRGALKYAEEVKSKNENHIFALESDTGGFMPRGFSFDSKEADYNLVLSWKPLFKPYLQQYFEQGASDANIGPLKTNSNVLASLRTDSQRYFDYHHASTDTFDAVNKRELELGAATMAALVYLMDNYGLK</sequence>
<keyword evidence="14" id="KW-0333">Golgi apparatus</keyword>
<evidence type="ECO:0000256" key="13">
    <source>
        <dbReference type="ARBA" id="ARBA00022833"/>
    </source>
</evidence>
<organism evidence="22 23">
    <name type="scientific">Mariniflexile ostreae</name>
    <dbReference type="NCBI Taxonomy" id="1520892"/>
    <lineage>
        <taxon>Bacteria</taxon>
        <taxon>Pseudomonadati</taxon>
        <taxon>Bacteroidota</taxon>
        <taxon>Flavobacteriia</taxon>
        <taxon>Flavobacteriales</taxon>
        <taxon>Flavobacteriaceae</taxon>
        <taxon>Mariniflexile</taxon>
    </lineage>
</organism>
<proteinExistence type="predicted"/>
<keyword evidence="9" id="KW-0479">Metal-binding</keyword>
<evidence type="ECO:0000256" key="19">
    <source>
        <dbReference type="ARBA" id="ARBA00025833"/>
    </source>
</evidence>
<evidence type="ECO:0000256" key="16">
    <source>
        <dbReference type="ARBA" id="ARBA00023145"/>
    </source>
</evidence>
<evidence type="ECO:0000256" key="7">
    <source>
        <dbReference type="ARBA" id="ARBA00022645"/>
    </source>
</evidence>
<evidence type="ECO:0000256" key="18">
    <source>
        <dbReference type="ARBA" id="ARBA00023228"/>
    </source>
</evidence>
<evidence type="ECO:0000256" key="3">
    <source>
        <dbReference type="ARBA" id="ARBA00004555"/>
    </source>
</evidence>
<dbReference type="SUPFAM" id="SSF53187">
    <property type="entry name" value="Zn-dependent exopeptidases"/>
    <property type="match status" value="1"/>
</dbReference>
<evidence type="ECO:0000256" key="12">
    <source>
        <dbReference type="ARBA" id="ARBA00022824"/>
    </source>
</evidence>
<comment type="caution">
    <text evidence="22">The sequence shown here is derived from an EMBL/GenBank/DDBJ whole genome shotgun (WGS) entry which is preliminary data.</text>
</comment>
<dbReference type="PANTHER" id="PTHR12053">
    <property type="entry name" value="PROTEASE FAMILY M28 PLASMA GLUTAMATE CARBOXYPEPTIDASE-RELATED"/>
    <property type="match status" value="1"/>
</dbReference>
<keyword evidence="15" id="KW-0482">Metalloprotease</keyword>
<gene>
    <name evidence="22" type="ORF">ACFFU9_10490</name>
</gene>
<dbReference type="InterPro" id="IPR007484">
    <property type="entry name" value="Peptidase_M28"/>
</dbReference>
<evidence type="ECO:0000256" key="5">
    <source>
        <dbReference type="ARBA" id="ARBA00014116"/>
    </source>
</evidence>
<evidence type="ECO:0000313" key="22">
    <source>
        <dbReference type="EMBL" id="MFB9057168.1"/>
    </source>
</evidence>
<evidence type="ECO:0000256" key="4">
    <source>
        <dbReference type="ARBA" id="ARBA00004613"/>
    </source>
</evidence>
<keyword evidence="16" id="KW-0865">Zymogen</keyword>
<keyword evidence="17" id="KW-0325">Glycoprotein</keyword>
<dbReference type="Pfam" id="PF04389">
    <property type="entry name" value="Peptidase_M28"/>
    <property type="match status" value="1"/>
</dbReference>
<reference evidence="22 23" key="1">
    <citation type="submission" date="2024-09" db="EMBL/GenBank/DDBJ databases">
        <authorList>
            <person name="Sun Q."/>
            <person name="Mori K."/>
        </authorList>
    </citation>
    <scope>NUCLEOTIDE SEQUENCE [LARGE SCALE GENOMIC DNA]</scope>
    <source>
        <strain evidence="22 23">CECT 8622</strain>
    </source>
</reference>
<keyword evidence="23" id="KW-1185">Reference proteome</keyword>
<evidence type="ECO:0000313" key="23">
    <source>
        <dbReference type="Proteomes" id="UP001589585"/>
    </source>
</evidence>
<dbReference type="PANTHER" id="PTHR12053:SF3">
    <property type="entry name" value="CARBOXYPEPTIDASE Q"/>
    <property type="match status" value="1"/>
</dbReference>
<keyword evidence="6" id="KW-0964">Secreted</keyword>
<protein>
    <recommendedName>
        <fullName evidence="5">Carboxypeptidase Q</fullName>
    </recommendedName>
    <alternativeName>
        <fullName evidence="20">Plasma glutamate carboxypeptidase</fullName>
    </alternativeName>
</protein>
<keyword evidence="8" id="KW-0645">Protease</keyword>
<evidence type="ECO:0000256" key="1">
    <source>
        <dbReference type="ARBA" id="ARBA00004240"/>
    </source>
</evidence>